<keyword evidence="3" id="KW-1185">Reference proteome</keyword>
<dbReference type="Proteomes" id="UP000293162">
    <property type="component" value="Unassembled WGS sequence"/>
</dbReference>
<reference evidence="2 3" key="1">
    <citation type="submission" date="2019-02" db="EMBL/GenBank/DDBJ databases">
        <title>Bacterial novel species Emticicia sp. 17J42-9 isolated from soil.</title>
        <authorList>
            <person name="Jung H.-Y."/>
        </authorList>
    </citation>
    <scope>NUCLEOTIDE SEQUENCE [LARGE SCALE GENOMIC DNA]</scope>
    <source>
        <strain evidence="2 3">17J42-9</strain>
    </source>
</reference>
<sequence>MNTAKPILPNEIVYLEADQNYSILHLKNGHKSLSAFTLKHYHNKLGINHFLRIHRSFLLNPEYISDIYKAGGIFFIKMSNGKHIQVSRRKKLLVKNL</sequence>
<dbReference type="Pfam" id="PF04397">
    <property type="entry name" value="LytTR"/>
    <property type="match status" value="1"/>
</dbReference>
<organism evidence="2 3">
    <name type="scientific">Emticicia agri</name>
    <dbReference type="NCBI Taxonomy" id="2492393"/>
    <lineage>
        <taxon>Bacteria</taxon>
        <taxon>Pseudomonadati</taxon>
        <taxon>Bacteroidota</taxon>
        <taxon>Cytophagia</taxon>
        <taxon>Cytophagales</taxon>
        <taxon>Leadbetterellaceae</taxon>
        <taxon>Emticicia</taxon>
    </lineage>
</organism>
<name>A0A4Q5M1P4_9BACT</name>
<dbReference type="InterPro" id="IPR046947">
    <property type="entry name" value="LytR-like"/>
</dbReference>
<dbReference type="PROSITE" id="PS50930">
    <property type="entry name" value="HTH_LYTTR"/>
    <property type="match status" value="1"/>
</dbReference>
<evidence type="ECO:0000313" key="3">
    <source>
        <dbReference type="Proteomes" id="UP000293162"/>
    </source>
</evidence>
<evidence type="ECO:0000259" key="1">
    <source>
        <dbReference type="PROSITE" id="PS50930"/>
    </source>
</evidence>
<feature type="domain" description="HTH LytTR-type" evidence="1">
    <location>
        <begin position="1"/>
        <end position="97"/>
    </location>
</feature>
<dbReference type="PANTHER" id="PTHR37299">
    <property type="entry name" value="TRANSCRIPTIONAL REGULATOR-RELATED"/>
    <property type="match status" value="1"/>
</dbReference>
<comment type="caution">
    <text evidence="2">The sequence shown here is derived from an EMBL/GenBank/DDBJ whole genome shotgun (WGS) entry which is preliminary data.</text>
</comment>
<evidence type="ECO:0000313" key="2">
    <source>
        <dbReference type="EMBL" id="RYU95783.1"/>
    </source>
</evidence>
<gene>
    <name evidence="2" type="ORF">EWM59_10500</name>
</gene>
<dbReference type="AlphaFoldDB" id="A0A4Q5M1P4"/>
<protein>
    <submittedName>
        <fullName evidence="2">LytTR family transcriptional regulator</fullName>
    </submittedName>
</protein>
<dbReference type="OrthoDB" id="965792at2"/>
<dbReference type="InterPro" id="IPR007492">
    <property type="entry name" value="LytTR_DNA-bd_dom"/>
</dbReference>
<dbReference type="Gene3D" id="2.40.50.1020">
    <property type="entry name" value="LytTr DNA-binding domain"/>
    <property type="match status" value="1"/>
</dbReference>
<dbReference type="GO" id="GO:0003677">
    <property type="term" value="F:DNA binding"/>
    <property type="evidence" value="ECO:0007669"/>
    <property type="project" value="InterPro"/>
</dbReference>
<dbReference type="RefSeq" id="WP_130020922.1">
    <property type="nucleotide sequence ID" value="NZ_SEWF01000012.1"/>
</dbReference>
<dbReference type="EMBL" id="SEWF01000012">
    <property type="protein sequence ID" value="RYU95783.1"/>
    <property type="molecule type" value="Genomic_DNA"/>
</dbReference>
<dbReference type="PANTHER" id="PTHR37299:SF1">
    <property type="entry name" value="STAGE 0 SPORULATION PROTEIN A HOMOLOG"/>
    <property type="match status" value="1"/>
</dbReference>
<dbReference type="GO" id="GO:0000156">
    <property type="term" value="F:phosphorelay response regulator activity"/>
    <property type="evidence" value="ECO:0007669"/>
    <property type="project" value="InterPro"/>
</dbReference>
<dbReference type="SMART" id="SM00850">
    <property type="entry name" value="LytTR"/>
    <property type="match status" value="1"/>
</dbReference>
<accession>A0A4Q5M1P4</accession>
<proteinExistence type="predicted"/>